<keyword evidence="2" id="KW-0805">Transcription regulation</keyword>
<dbReference type="RefSeq" id="WP_079255875.1">
    <property type="nucleotide sequence ID" value="NZ_CP019458.1"/>
</dbReference>
<dbReference type="SUPFAM" id="SSF53850">
    <property type="entry name" value="Periplasmic binding protein-like II"/>
    <property type="match status" value="1"/>
</dbReference>
<evidence type="ECO:0000256" key="2">
    <source>
        <dbReference type="ARBA" id="ARBA00023015"/>
    </source>
</evidence>
<dbReference type="Gene3D" id="3.40.190.10">
    <property type="entry name" value="Periplasmic binding protein-like II"/>
    <property type="match status" value="2"/>
</dbReference>
<dbReference type="PROSITE" id="PS50931">
    <property type="entry name" value="HTH_LYSR"/>
    <property type="match status" value="1"/>
</dbReference>
<comment type="similarity">
    <text evidence="1">Belongs to the LysR transcriptional regulatory family.</text>
</comment>
<evidence type="ECO:0000313" key="7">
    <source>
        <dbReference type="Proteomes" id="UP000187851"/>
    </source>
</evidence>
<dbReference type="InterPro" id="IPR036390">
    <property type="entry name" value="WH_DNA-bd_sf"/>
</dbReference>
<evidence type="ECO:0000259" key="5">
    <source>
        <dbReference type="PROSITE" id="PS50931"/>
    </source>
</evidence>
<keyword evidence="4" id="KW-0804">Transcription</keyword>
<dbReference type="InterPro" id="IPR036388">
    <property type="entry name" value="WH-like_DNA-bd_sf"/>
</dbReference>
<dbReference type="EMBL" id="CP019458">
    <property type="protein sequence ID" value="AQA09494.1"/>
    <property type="molecule type" value="Genomic_DNA"/>
</dbReference>
<dbReference type="Pfam" id="PF03466">
    <property type="entry name" value="LysR_substrate"/>
    <property type="match status" value="1"/>
</dbReference>
<keyword evidence="7" id="KW-1185">Reference proteome</keyword>
<evidence type="ECO:0000313" key="6">
    <source>
        <dbReference type="EMBL" id="AQA09494.1"/>
    </source>
</evidence>
<keyword evidence="3" id="KW-0238">DNA-binding</keyword>
<dbReference type="PANTHER" id="PTHR30346:SF0">
    <property type="entry name" value="HCA OPERON TRANSCRIPTIONAL ACTIVATOR HCAR"/>
    <property type="match status" value="1"/>
</dbReference>
<reference evidence="6 7" key="1">
    <citation type="journal article" date="2017" name="J. Biotechnol.">
        <title>The complete genome sequence of Streptomyces autolyticus CGMCC 0516, the producer of geldanamycin, autolytimycin, reblastatin and elaiophylin.</title>
        <authorList>
            <person name="Yin M."/>
            <person name="Jiang M."/>
            <person name="Ren Z."/>
            <person name="Dong Y."/>
            <person name="Lu T."/>
        </authorList>
    </citation>
    <scope>NUCLEOTIDE SEQUENCE [LARGE SCALE GENOMIC DNA]</scope>
    <source>
        <strain evidence="6 7">CGMCC0516</strain>
    </source>
</reference>
<name>A0ABN4VXA1_9ACTN</name>
<sequence>MDLDLRKLRYFVAVAEELHFARAAERLHIAQPVLSRQIRSLEHDLGTELFDRDRRGTLLTPAGKQLLEDALPLLASAQALTRRVKTAARDTPELTIGFMPGITLTPATVAFTGRHPGVNVRLLRTSWDDQVEVLRDGRSDVSVVRLPVDQEGLEVRPLFQEPRVVMVPAEHRLAGRSSVTVTDLAGEHLLQDPDAVPEWRDVAVELRGRRRPDVPVVHQVEEKLELVAAKAGVCVLPLSTATFYTRPDVVALPVEGIGPNEVALAWTASRRSPLIHGFAQAAAETLTRPRP</sequence>
<protein>
    <submittedName>
        <fullName evidence="6">LysR family transcriptional regulator</fullName>
    </submittedName>
</protein>
<dbReference type="Pfam" id="PF00126">
    <property type="entry name" value="HTH_1"/>
    <property type="match status" value="1"/>
</dbReference>
<dbReference type="Proteomes" id="UP000187851">
    <property type="component" value="Chromosome"/>
</dbReference>
<dbReference type="PANTHER" id="PTHR30346">
    <property type="entry name" value="TRANSCRIPTIONAL DUAL REGULATOR HCAR-RELATED"/>
    <property type="match status" value="1"/>
</dbReference>
<evidence type="ECO:0000256" key="4">
    <source>
        <dbReference type="ARBA" id="ARBA00023163"/>
    </source>
</evidence>
<dbReference type="SUPFAM" id="SSF46785">
    <property type="entry name" value="Winged helix' DNA-binding domain"/>
    <property type="match status" value="1"/>
</dbReference>
<dbReference type="Gene3D" id="1.10.10.10">
    <property type="entry name" value="Winged helix-like DNA-binding domain superfamily/Winged helix DNA-binding domain"/>
    <property type="match status" value="1"/>
</dbReference>
<evidence type="ECO:0000256" key="1">
    <source>
        <dbReference type="ARBA" id="ARBA00009437"/>
    </source>
</evidence>
<dbReference type="CDD" id="cd08414">
    <property type="entry name" value="PBP2_LTTR_aromatics_like"/>
    <property type="match status" value="1"/>
</dbReference>
<dbReference type="InterPro" id="IPR000847">
    <property type="entry name" value="LysR_HTH_N"/>
</dbReference>
<dbReference type="PRINTS" id="PR00039">
    <property type="entry name" value="HTHLYSR"/>
</dbReference>
<gene>
    <name evidence="6" type="ORF">BV401_02350</name>
</gene>
<organism evidence="6 7">
    <name type="scientific">Streptomyces autolyticus</name>
    <dbReference type="NCBI Taxonomy" id="75293"/>
    <lineage>
        <taxon>Bacteria</taxon>
        <taxon>Bacillati</taxon>
        <taxon>Actinomycetota</taxon>
        <taxon>Actinomycetes</taxon>
        <taxon>Kitasatosporales</taxon>
        <taxon>Streptomycetaceae</taxon>
        <taxon>Streptomyces</taxon>
    </lineage>
</organism>
<accession>A0ABN4VXA1</accession>
<proteinExistence type="inferred from homology"/>
<evidence type="ECO:0000256" key="3">
    <source>
        <dbReference type="ARBA" id="ARBA00023125"/>
    </source>
</evidence>
<dbReference type="InterPro" id="IPR005119">
    <property type="entry name" value="LysR_subst-bd"/>
</dbReference>
<feature type="domain" description="HTH lysR-type" evidence="5">
    <location>
        <begin position="3"/>
        <end position="60"/>
    </location>
</feature>